<dbReference type="SUPFAM" id="SSF46785">
    <property type="entry name" value="Winged helix' DNA-binding domain"/>
    <property type="match status" value="1"/>
</dbReference>
<dbReference type="InterPro" id="IPR011711">
    <property type="entry name" value="GntR_C"/>
</dbReference>
<evidence type="ECO:0000256" key="2">
    <source>
        <dbReference type="ARBA" id="ARBA00023125"/>
    </source>
</evidence>
<dbReference type="InterPro" id="IPR008920">
    <property type="entry name" value="TF_FadR/GntR_C"/>
</dbReference>
<dbReference type="Proteomes" id="UP000065807">
    <property type="component" value="Chromosome"/>
</dbReference>
<accession>A0A0K2SHF8</accession>
<evidence type="ECO:0000313" key="5">
    <source>
        <dbReference type="EMBL" id="BAS26249.1"/>
    </source>
</evidence>
<gene>
    <name evidence="5" type="ORF">LIP_0392</name>
</gene>
<dbReference type="Gene3D" id="1.10.10.10">
    <property type="entry name" value="Winged helix-like DNA-binding domain superfamily/Winged helix DNA-binding domain"/>
    <property type="match status" value="1"/>
</dbReference>
<keyword evidence="2" id="KW-0238">DNA-binding</keyword>
<dbReference type="GO" id="GO:0003700">
    <property type="term" value="F:DNA-binding transcription factor activity"/>
    <property type="evidence" value="ECO:0007669"/>
    <property type="project" value="InterPro"/>
</dbReference>
<protein>
    <submittedName>
        <fullName evidence="5">GntR family transcriptional regulator</fullName>
    </submittedName>
</protein>
<dbReference type="SUPFAM" id="SSF48008">
    <property type="entry name" value="GntR ligand-binding domain-like"/>
    <property type="match status" value="1"/>
</dbReference>
<dbReference type="Gene3D" id="1.20.120.530">
    <property type="entry name" value="GntR ligand-binding domain-like"/>
    <property type="match status" value="1"/>
</dbReference>
<dbReference type="Pfam" id="PF00392">
    <property type="entry name" value="GntR"/>
    <property type="match status" value="1"/>
</dbReference>
<name>A0A0K2SHF8_LIMPI</name>
<reference evidence="6" key="2">
    <citation type="journal article" date="2016" name="Int. J. Syst. Evol. Microbiol.">
        <title>Complete genome sequence and cell structure of Limnochorda pilosa, a Gram-negative spore-former within the phylum Firmicutes.</title>
        <authorList>
            <person name="Watanabe M."/>
            <person name="Kojima H."/>
            <person name="Fukui M."/>
        </authorList>
    </citation>
    <scope>NUCLEOTIDE SEQUENCE [LARGE SCALE GENOMIC DNA]</scope>
    <source>
        <strain evidence="6">HC45</strain>
    </source>
</reference>
<keyword evidence="1" id="KW-0805">Transcription regulation</keyword>
<sequence>MSQERRAVLGKVQAVNRSQLVYDALVSAILDGRLPQGSWLRELRLAEDLGVSSTPVREALTRLINDGLAEHLPGRGVRVVRLDRRDIAEVYDLRAALECLAVRLCVASRSPEDVSRLSRLLEEMNEVRRRGKIAEYRRRHMEWHGVIMAIAGNHRLQEAFARIQLHVDLLVSTTVDAPGEPDRSAREHQEILREIAAGNAHQAETLMYAHIQSAKDELLEKYSDAEPPKGR</sequence>
<dbReference type="Pfam" id="PF07729">
    <property type="entry name" value="FCD"/>
    <property type="match status" value="1"/>
</dbReference>
<dbReference type="InterPro" id="IPR036390">
    <property type="entry name" value="WH_DNA-bd_sf"/>
</dbReference>
<keyword evidence="3" id="KW-0804">Transcription</keyword>
<dbReference type="OrthoDB" id="9781630at2"/>
<dbReference type="EMBL" id="AP014924">
    <property type="protein sequence ID" value="BAS26249.1"/>
    <property type="molecule type" value="Genomic_DNA"/>
</dbReference>
<dbReference type="PANTHER" id="PTHR43537">
    <property type="entry name" value="TRANSCRIPTIONAL REGULATOR, GNTR FAMILY"/>
    <property type="match status" value="1"/>
</dbReference>
<dbReference type="STRING" id="1555112.LIP_0392"/>
<dbReference type="CDD" id="cd07377">
    <property type="entry name" value="WHTH_GntR"/>
    <property type="match status" value="1"/>
</dbReference>
<feature type="domain" description="HTH gntR-type" evidence="4">
    <location>
        <begin position="15"/>
        <end position="82"/>
    </location>
</feature>
<evidence type="ECO:0000313" key="6">
    <source>
        <dbReference type="Proteomes" id="UP000065807"/>
    </source>
</evidence>
<keyword evidence="6" id="KW-1185">Reference proteome</keyword>
<dbReference type="InterPro" id="IPR036388">
    <property type="entry name" value="WH-like_DNA-bd_sf"/>
</dbReference>
<dbReference type="InterPro" id="IPR000524">
    <property type="entry name" value="Tscrpt_reg_HTH_GntR"/>
</dbReference>
<dbReference type="RefSeq" id="WP_068133590.1">
    <property type="nucleotide sequence ID" value="NZ_AP014924.1"/>
</dbReference>
<dbReference type="PROSITE" id="PS50949">
    <property type="entry name" value="HTH_GNTR"/>
    <property type="match status" value="1"/>
</dbReference>
<dbReference type="AlphaFoldDB" id="A0A0K2SHF8"/>
<dbReference type="SMART" id="SM00345">
    <property type="entry name" value="HTH_GNTR"/>
    <property type="match status" value="1"/>
</dbReference>
<organism evidence="5 6">
    <name type="scientific">Limnochorda pilosa</name>
    <dbReference type="NCBI Taxonomy" id="1555112"/>
    <lineage>
        <taxon>Bacteria</taxon>
        <taxon>Bacillati</taxon>
        <taxon>Bacillota</taxon>
        <taxon>Limnochordia</taxon>
        <taxon>Limnochordales</taxon>
        <taxon>Limnochordaceae</taxon>
        <taxon>Limnochorda</taxon>
    </lineage>
</organism>
<reference evidence="6" key="1">
    <citation type="submission" date="2015-07" db="EMBL/GenBank/DDBJ databases">
        <title>Complete genome sequence and phylogenetic analysis of Limnochorda pilosa.</title>
        <authorList>
            <person name="Watanabe M."/>
            <person name="Kojima H."/>
            <person name="Fukui M."/>
        </authorList>
    </citation>
    <scope>NUCLEOTIDE SEQUENCE [LARGE SCALE GENOMIC DNA]</scope>
    <source>
        <strain evidence="6">HC45</strain>
    </source>
</reference>
<evidence type="ECO:0000256" key="1">
    <source>
        <dbReference type="ARBA" id="ARBA00023015"/>
    </source>
</evidence>
<dbReference type="SMART" id="SM00895">
    <property type="entry name" value="FCD"/>
    <property type="match status" value="1"/>
</dbReference>
<dbReference type="KEGG" id="lpil:LIP_0392"/>
<evidence type="ECO:0000256" key="3">
    <source>
        <dbReference type="ARBA" id="ARBA00023163"/>
    </source>
</evidence>
<dbReference type="GO" id="GO:0003677">
    <property type="term" value="F:DNA binding"/>
    <property type="evidence" value="ECO:0007669"/>
    <property type="project" value="UniProtKB-KW"/>
</dbReference>
<dbReference type="PATRIC" id="fig|1555112.3.peg.410"/>
<proteinExistence type="predicted"/>
<evidence type="ECO:0000259" key="4">
    <source>
        <dbReference type="PROSITE" id="PS50949"/>
    </source>
</evidence>
<dbReference type="PANTHER" id="PTHR43537:SF5">
    <property type="entry name" value="UXU OPERON TRANSCRIPTIONAL REGULATOR"/>
    <property type="match status" value="1"/>
</dbReference>